<evidence type="ECO:0000256" key="5">
    <source>
        <dbReference type="ARBA" id="ARBA00023136"/>
    </source>
</evidence>
<dbReference type="GO" id="GO:0055085">
    <property type="term" value="P:transmembrane transport"/>
    <property type="evidence" value="ECO:0007669"/>
    <property type="project" value="TreeGrafter"/>
</dbReference>
<dbReference type="AlphaFoldDB" id="A0A1V4SZ71"/>
<name>A0A1V4SZ71_9CLOT</name>
<feature type="transmembrane region" description="Helical" evidence="6">
    <location>
        <begin position="250"/>
        <end position="270"/>
    </location>
</feature>
<dbReference type="PANTHER" id="PTHR21716:SF68">
    <property type="entry name" value="TRANSPORT PROTEIN YTVI-RELATED"/>
    <property type="match status" value="1"/>
</dbReference>
<feature type="transmembrane region" description="Helical" evidence="6">
    <location>
        <begin position="187"/>
        <end position="210"/>
    </location>
</feature>
<comment type="similarity">
    <text evidence="2">Belongs to the autoinducer-2 exporter (AI-2E) (TC 2.A.86) family.</text>
</comment>
<dbReference type="RefSeq" id="WP_158082628.1">
    <property type="nucleotide sequence ID" value="NZ_LTAY01000006.1"/>
</dbReference>
<keyword evidence="3 6" id="KW-0812">Transmembrane</keyword>
<feature type="transmembrane region" description="Helical" evidence="6">
    <location>
        <begin position="290"/>
        <end position="313"/>
    </location>
</feature>
<dbReference type="PANTHER" id="PTHR21716">
    <property type="entry name" value="TRANSMEMBRANE PROTEIN"/>
    <property type="match status" value="1"/>
</dbReference>
<dbReference type="Pfam" id="PF01594">
    <property type="entry name" value="AI-2E_transport"/>
    <property type="match status" value="1"/>
</dbReference>
<dbReference type="EMBL" id="LTAY01000006">
    <property type="protein sequence ID" value="OPX51232.1"/>
    <property type="molecule type" value="Genomic_DNA"/>
</dbReference>
<evidence type="ECO:0000256" key="2">
    <source>
        <dbReference type="ARBA" id="ARBA00009773"/>
    </source>
</evidence>
<sequence length="319" mass="36473">MDILKKEKILEIIYWCIGIILFVFIIKNYFRPFILIVILFFLGNPINKFLREKIKYKEVCAGITILLINIVVVIGIIYIWSNFYSFISTVIGSNINQIKEIFIELENGIEKIIGNINIIDSAKKILNFNYLKVGAINTGEGLLSYFIGNICTFFILADKDEIKEVVKKFMPDKVEKRVNRIIYNSRNIIKIQILLVLISTIIIIIGFKILKVENCVTLGIVCGILDILPYVGTIIVFIPIIIYNIIVKNYLIAFGLVCLYLLIQIIREILEAKLVSDKFNMHPLLSLLSLYIGVKVFGFIGIFIGPIFCMTLVDIISEN</sequence>
<feature type="transmembrane region" description="Helical" evidence="6">
    <location>
        <begin position="32"/>
        <end position="50"/>
    </location>
</feature>
<reference evidence="7 8" key="1">
    <citation type="submission" date="2016-02" db="EMBL/GenBank/DDBJ databases">
        <title>Genome sequence of Clostridium thermobutyricum DSM 4928.</title>
        <authorList>
            <person name="Poehlein A."/>
            <person name="Daniel R."/>
        </authorList>
    </citation>
    <scope>NUCLEOTIDE SEQUENCE [LARGE SCALE GENOMIC DNA]</scope>
    <source>
        <strain evidence="7 8">DSM 4928</strain>
    </source>
</reference>
<comment type="caution">
    <text evidence="7">The sequence shown here is derived from an EMBL/GenBank/DDBJ whole genome shotgun (WGS) entry which is preliminary data.</text>
</comment>
<gene>
    <name evidence="7" type="ORF">CLTHE_00200</name>
</gene>
<feature type="transmembrane region" description="Helical" evidence="6">
    <location>
        <begin position="142"/>
        <end position="158"/>
    </location>
</feature>
<accession>A0A1V4SZ71</accession>
<keyword evidence="4 6" id="KW-1133">Transmembrane helix</keyword>
<proteinExistence type="inferred from homology"/>
<feature type="transmembrane region" description="Helical" evidence="6">
    <location>
        <begin position="59"/>
        <end position="80"/>
    </location>
</feature>
<dbReference type="GO" id="GO:0016020">
    <property type="term" value="C:membrane"/>
    <property type="evidence" value="ECO:0007669"/>
    <property type="project" value="UniProtKB-SubCell"/>
</dbReference>
<evidence type="ECO:0000313" key="7">
    <source>
        <dbReference type="EMBL" id="OPX51232.1"/>
    </source>
</evidence>
<organism evidence="7 8">
    <name type="scientific">Clostridium thermobutyricum DSM 4928</name>
    <dbReference type="NCBI Taxonomy" id="1121339"/>
    <lineage>
        <taxon>Bacteria</taxon>
        <taxon>Bacillati</taxon>
        <taxon>Bacillota</taxon>
        <taxon>Clostridia</taxon>
        <taxon>Eubacteriales</taxon>
        <taxon>Clostridiaceae</taxon>
        <taxon>Clostridium</taxon>
    </lineage>
</organism>
<evidence type="ECO:0000256" key="1">
    <source>
        <dbReference type="ARBA" id="ARBA00004141"/>
    </source>
</evidence>
<evidence type="ECO:0000256" key="3">
    <source>
        <dbReference type="ARBA" id="ARBA00022692"/>
    </source>
</evidence>
<evidence type="ECO:0008006" key="9">
    <source>
        <dbReference type="Google" id="ProtNLM"/>
    </source>
</evidence>
<dbReference type="InterPro" id="IPR002549">
    <property type="entry name" value="AI-2E-like"/>
</dbReference>
<dbReference type="OrthoDB" id="9774361at2"/>
<protein>
    <recommendedName>
        <fullName evidence="9">Pheromone autoinducer 2 transporter</fullName>
    </recommendedName>
</protein>
<dbReference type="Proteomes" id="UP000191448">
    <property type="component" value="Unassembled WGS sequence"/>
</dbReference>
<evidence type="ECO:0000256" key="4">
    <source>
        <dbReference type="ARBA" id="ARBA00022989"/>
    </source>
</evidence>
<evidence type="ECO:0000256" key="6">
    <source>
        <dbReference type="SAM" id="Phobius"/>
    </source>
</evidence>
<keyword evidence="5 6" id="KW-0472">Membrane</keyword>
<evidence type="ECO:0000313" key="8">
    <source>
        <dbReference type="Proteomes" id="UP000191448"/>
    </source>
</evidence>
<feature type="transmembrane region" description="Helical" evidence="6">
    <location>
        <begin position="216"/>
        <end position="243"/>
    </location>
</feature>
<comment type="subcellular location">
    <subcellularLocation>
        <location evidence="1">Membrane</location>
        <topology evidence="1">Multi-pass membrane protein</topology>
    </subcellularLocation>
</comment>
<feature type="transmembrane region" description="Helical" evidence="6">
    <location>
        <begin position="9"/>
        <end position="26"/>
    </location>
</feature>